<dbReference type="RefSeq" id="WP_180694530.1">
    <property type="nucleotide sequence ID" value="NZ_JACCPJ010000002.1"/>
</dbReference>
<dbReference type="NCBIfam" id="TIGR04325">
    <property type="entry name" value="MTase_LIC12133"/>
    <property type="match status" value="1"/>
</dbReference>
<evidence type="ECO:0000313" key="2">
    <source>
        <dbReference type="Proteomes" id="UP000532162"/>
    </source>
</evidence>
<protein>
    <submittedName>
        <fullName evidence="1">Methyltransferase, TIGR04325 family</fullName>
        <ecNumber evidence="1">2.1.1.-</ecNumber>
    </submittedName>
</protein>
<dbReference type="GO" id="GO:0008168">
    <property type="term" value="F:methyltransferase activity"/>
    <property type="evidence" value="ECO:0007669"/>
    <property type="project" value="UniProtKB-KW"/>
</dbReference>
<dbReference type="GO" id="GO:0032259">
    <property type="term" value="P:methylation"/>
    <property type="evidence" value="ECO:0007669"/>
    <property type="project" value="UniProtKB-KW"/>
</dbReference>
<gene>
    <name evidence="1" type="ORF">HX900_11295</name>
</gene>
<comment type="caution">
    <text evidence="1">The sequence shown here is derived from an EMBL/GenBank/DDBJ whole genome shotgun (WGS) entry which is preliminary data.</text>
</comment>
<keyword evidence="1" id="KW-0808">Transferase</keyword>
<accession>A0A7Z0UCP3</accession>
<evidence type="ECO:0000313" key="1">
    <source>
        <dbReference type="EMBL" id="NZD61696.1"/>
    </source>
</evidence>
<sequence length="278" mass="30853">MLKSIIKELCPPVVLRAARALRKTEPATTSAKVGFFGNYGSFDEALKDCGADYQSDGILDITRRNTEKIRASDQAEISPVLAPFLSSFFLAISAVGRETVSVIDYGGALGAHYFHVRRLLPAKYKLRWMVVDLPRTASIGREVFGNEELSFADELDPSVDADIVVASCVFQVLPRPHETIKQLLSIDASHFIFPLIPLTELDDDRLTVEYVSPAVATMSIPHWFFSRRTIESSLSSRQQISTWRHAEYTNPVDGKPCDYFGYHLVPIRGAANDASNGL</sequence>
<proteinExistence type="predicted"/>
<dbReference type="EMBL" id="JACCPJ010000002">
    <property type="protein sequence ID" value="NZD61696.1"/>
    <property type="molecule type" value="Genomic_DNA"/>
</dbReference>
<dbReference type="AlphaFoldDB" id="A0A7Z0UCP3"/>
<dbReference type="Proteomes" id="UP000532162">
    <property type="component" value="Unassembled WGS sequence"/>
</dbReference>
<reference evidence="1 2" key="1">
    <citation type="submission" date="2020-07" db="EMBL/GenBank/DDBJ databases">
        <authorList>
            <person name="Sun Q."/>
        </authorList>
    </citation>
    <scope>NUCLEOTIDE SEQUENCE [LARGE SCALE GENOMIC DNA]</scope>
    <source>
        <strain evidence="1 2">WYCCWR 11290</strain>
    </source>
</reference>
<organism evidence="1 2">
    <name type="scientific">Rhizobium changzhiense</name>
    <dbReference type="NCBI Taxonomy" id="2692317"/>
    <lineage>
        <taxon>Bacteria</taxon>
        <taxon>Pseudomonadati</taxon>
        <taxon>Pseudomonadota</taxon>
        <taxon>Alphaproteobacteria</taxon>
        <taxon>Hyphomicrobiales</taxon>
        <taxon>Rhizobiaceae</taxon>
        <taxon>Rhizobium/Agrobacterium group</taxon>
        <taxon>Rhizobium</taxon>
    </lineage>
</organism>
<dbReference type="InterPro" id="IPR027612">
    <property type="entry name" value="Put_MTase_LIC12133"/>
</dbReference>
<keyword evidence="1" id="KW-0489">Methyltransferase</keyword>
<name>A0A7Z0UCP3_9HYPH</name>
<dbReference type="EC" id="2.1.1.-" evidence="1"/>